<comment type="caution">
    <text evidence="1">The sequence shown here is derived from an EMBL/GenBank/DDBJ whole genome shotgun (WGS) entry which is preliminary data.</text>
</comment>
<dbReference type="InterPro" id="IPR012337">
    <property type="entry name" value="RNaseH-like_sf"/>
</dbReference>
<gene>
    <name evidence="1" type="primary">pol_307</name>
    <name evidence="1" type="ORF">NPIL_514271</name>
</gene>
<evidence type="ECO:0000313" key="2">
    <source>
        <dbReference type="Proteomes" id="UP000887013"/>
    </source>
</evidence>
<dbReference type="EMBL" id="BMAW01033385">
    <property type="protein sequence ID" value="GFU29985.1"/>
    <property type="molecule type" value="Genomic_DNA"/>
</dbReference>
<reference evidence="1" key="1">
    <citation type="submission" date="2020-08" db="EMBL/GenBank/DDBJ databases">
        <title>Multicomponent nature underlies the extraordinary mechanical properties of spider dragline silk.</title>
        <authorList>
            <person name="Kono N."/>
            <person name="Nakamura H."/>
            <person name="Mori M."/>
            <person name="Yoshida Y."/>
            <person name="Ohtoshi R."/>
            <person name="Malay A.D."/>
            <person name="Moran D.A.P."/>
            <person name="Tomita M."/>
            <person name="Numata K."/>
            <person name="Arakawa K."/>
        </authorList>
    </citation>
    <scope>NUCLEOTIDE SEQUENCE</scope>
</reference>
<proteinExistence type="predicted"/>
<name>A0A8X6UGC0_NEPPI</name>
<dbReference type="InterPro" id="IPR036397">
    <property type="entry name" value="RNaseH_sf"/>
</dbReference>
<dbReference type="Gene3D" id="3.30.420.10">
    <property type="entry name" value="Ribonuclease H-like superfamily/Ribonuclease H"/>
    <property type="match status" value="1"/>
</dbReference>
<keyword evidence="2" id="KW-1185">Reference proteome</keyword>
<dbReference type="AlphaFoldDB" id="A0A8X6UGC0"/>
<dbReference type="SUPFAM" id="SSF53098">
    <property type="entry name" value="Ribonuclease H-like"/>
    <property type="match status" value="1"/>
</dbReference>
<sequence length="127" mass="14279">MAEEQQNDSQLQDILAGSCSSSLLLHPLPMGQAPVTLYCDVSTGRIRPFAPEFFRREIFNSFHALSQPGIRASLKLSFRYFLTCVDRFSKCPEAFPLVEILAGAMAKTFYTSWITRFGPPLRLTADQ</sequence>
<evidence type="ECO:0000313" key="1">
    <source>
        <dbReference type="EMBL" id="GFU29985.1"/>
    </source>
</evidence>
<dbReference type="Proteomes" id="UP000887013">
    <property type="component" value="Unassembled WGS sequence"/>
</dbReference>
<accession>A0A8X6UGC0</accession>
<dbReference type="GO" id="GO:0003676">
    <property type="term" value="F:nucleic acid binding"/>
    <property type="evidence" value="ECO:0007669"/>
    <property type="project" value="InterPro"/>
</dbReference>
<organism evidence="1 2">
    <name type="scientific">Nephila pilipes</name>
    <name type="common">Giant wood spider</name>
    <name type="synonym">Nephila maculata</name>
    <dbReference type="NCBI Taxonomy" id="299642"/>
    <lineage>
        <taxon>Eukaryota</taxon>
        <taxon>Metazoa</taxon>
        <taxon>Ecdysozoa</taxon>
        <taxon>Arthropoda</taxon>
        <taxon>Chelicerata</taxon>
        <taxon>Arachnida</taxon>
        <taxon>Araneae</taxon>
        <taxon>Araneomorphae</taxon>
        <taxon>Entelegynae</taxon>
        <taxon>Araneoidea</taxon>
        <taxon>Nephilidae</taxon>
        <taxon>Nephila</taxon>
    </lineage>
</organism>
<protein>
    <submittedName>
        <fullName evidence="1">Retrovirus-related Pol polyprotein from transposon 17.6</fullName>
    </submittedName>
</protein>
<dbReference type="OrthoDB" id="6431229at2759"/>